<accession>A0A9X4MAD5</accession>
<keyword evidence="9" id="KW-0067">ATP-binding</keyword>
<keyword evidence="6" id="KW-0255">Endonuclease</keyword>
<evidence type="ECO:0000256" key="11">
    <source>
        <dbReference type="ARBA" id="ARBA00032922"/>
    </source>
</evidence>
<dbReference type="InterPro" id="IPR000160">
    <property type="entry name" value="GGDEF_dom"/>
</dbReference>
<evidence type="ECO:0000256" key="9">
    <source>
        <dbReference type="ARBA" id="ARBA00022840"/>
    </source>
</evidence>
<dbReference type="NCBIfam" id="TIGR02578">
    <property type="entry name" value="cas_TM1811_Csm1"/>
    <property type="match status" value="1"/>
</dbReference>
<reference evidence="14" key="1">
    <citation type="submission" date="2019-05" db="EMBL/GenBank/DDBJ databases">
        <title>Whole genome sequencing of Pseudanabaena catenata USMAC16.</title>
        <authorList>
            <person name="Khan Z."/>
            <person name="Omar W.M."/>
            <person name="Convey P."/>
            <person name="Merican F."/>
            <person name="Najimudin N."/>
        </authorList>
    </citation>
    <scope>NUCLEOTIDE SEQUENCE</scope>
    <source>
        <strain evidence="14">USMAC16</strain>
    </source>
</reference>
<evidence type="ECO:0000256" key="5">
    <source>
        <dbReference type="ARBA" id="ARBA00022741"/>
    </source>
</evidence>
<evidence type="ECO:0000256" key="4">
    <source>
        <dbReference type="ARBA" id="ARBA00022722"/>
    </source>
</evidence>
<dbReference type="PANTHER" id="PTHR36528:SF1">
    <property type="entry name" value="CRISPR SYSTEM SINGLE-STRAND-SPECIFIC DEOXYRIBONUCLEASE CAS10_CSM1 (SUBTYPE III-A)"/>
    <property type="match status" value="1"/>
</dbReference>
<dbReference type="InterPro" id="IPR013408">
    <property type="entry name" value="Cas10/Csm1"/>
</dbReference>
<dbReference type="Proteomes" id="UP001152872">
    <property type="component" value="Unassembled WGS sequence"/>
</dbReference>
<sequence length="613" mass="69538">MTAAVATSLAQNDESKSGTVHLIAGSLSGIQNFIYTISSDGALKSLRARSFYLELVAEEIVQQILEQLQLPRTKIIYAGGGNLFILTGEDETILKSKLKALQNKINEWLEKNFQGKIFFSLDYGSCDFNNIKPALFRDCWNQAIAKVSQHKNQKFRHQIENGKLLAVRDSYQPCKVCHRDDTEDLKPLNRHEADSTVACKTCRDMFQLGDEIPDTLAILRSKRSPTSAKLGAKYWLEVNGAYYYLFENSREVAFNVNPETDTVYCINNWEIENYTSGLTVPMLMGRYYQSTEDGKFISAEELAETSQGINRVGYLRMDVDRLGQIFAKGLEEQNYSLPRVASLSRQMSYFFKVYLNSLATDRSNNLASQAVKLTESDRPNLMFIYAGGDDLFISGAWDEVVEFAFDVYQSFRAYTGKHPDITLSGGISIDDAKFPLYQSASSSGEAEDKAKGNGRDSLGLFGTALKWDEWLGDNPEMIIKAIKERDGKDKYWQQEKNIPVLAGVLPFVNILIDQGFGSGYSRAFVRNLLKAAQLQEQQLEELRRKQKSLDSDEARDLRYYLHLPQIAYTISRLPKEVKLSNEFRRSLLSPYNAPYFRAIATWIELLNRRGTSQ</sequence>
<dbReference type="InterPro" id="IPR052117">
    <property type="entry name" value="Cas10/Csm1_subtype-III-A"/>
</dbReference>
<keyword evidence="3" id="KW-0808">Transferase</keyword>
<protein>
    <recommendedName>
        <fullName evidence="2">CRISPR system single-strand-specific deoxyribonuclease Cas10/Csm1 (subtype III-A)</fullName>
    </recommendedName>
    <alternativeName>
        <fullName evidence="11">Cyclic oligoadenylate synthase</fullName>
    </alternativeName>
</protein>
<evidence type="ECO:0000259" key="13">
    <source>
        <dbReference type="PROSITE" id="PS50887"/>
    </source>
</evidence>
<dbReference type="PROSITE" id="PS50887">
    <property type="entry name" value="GGDEF"/>
    <property type="match status" value="1"/>
</dbReference>
<name>A0A9X4MAD5_9CYAN</name>
<evidence type="ECO:0000256" key="7">
    <source>
        <dbReference type="ARBA" id="ARBA00022801"/>
    </source>
</evidence>
<evidence type="ECO:0000256" key="6">
    <source>
        <dbReference type="ARBA" id="ARBA00022759"/>
    </source>
</evidence>
<keyword evidence="4" id="KW-0540">Nuclease</keyword>
<dbReference type="GO" id="GO:0051607">
    <property type="term" value="P:defense response to virus"/>
    <property type="evidence" value="ECO:0007669"/>
    <property type="project" value="UniProtKB-KW"/>
</dbReference>
<comment type="similarity">
    <text evidence="1">Belongs to the CRISPR-associated Cas10/Csm1 family.</text>
</comment>
<keyword evidence="10" id="KW-0051">Antiviral defense</keyword>
<keyword evidence="7" id="KW-0378">Hydrolase</keyword>
<gene>
    <name evidence="14" type="primary">cas10</name>
    <name evidence="14" type="ORF">FEV09_20055</name>
</gene>
<feature type="coiled-coil region" evidence="12">
    <location>
        <begin position="525"/>
        <end position="552"/>
    </location>
</feature>
<dbReference type="GO" id="GO:0004519">
    <property type="term" value="F:endonuclease activity"/>
    <property type="evidence" value="ECO:0007669"/>
    <property type="project" value="UniProtKB-KW"/>
</dbReference>
<evidence type="ECO:0000256" key="3">
    <source>
        <dbReference type="ARBA" id="ARBA00022679"/>
    </source>
</evidence>
<evidence type="ECO:0000256" key="2">
    <source>
        <dbReference type="ARBA" id="ARBA00014333"/>
    </source>
</evidence>
<evidence type="ECO:0000313" key="15">
    <source>
        <dbReference type="Proteomes" id="UP001152872"/>
    </source>
</evidence>
<comment type="caution">
    <text evidence="14">The sequence shown here is derived from an EMBL/GenBank/DDBJ whole genome shotgun (WGS) entry which is preliminary data.</text>
</comment>
<dbReference type="InterPro" id="IPR054767">
    <property type="entry name" value="Cas10-Cmr2_palm2"/>
</dbReference>
<keyword evidence="5" id="KW-0547">Nucleotide-binding</keyword>
<dbReference type="Pfam" id="PF18211">
    <property type="entry name" value="Csm1_B"/>
    <property type="match status" value="1"/>
</dbReference>
<dbReference type="Pfam" id="PF22335">
    <property type="entry name" value="Cas10-Cmr2_palm2"/>
    <property type="match status" value="1"/>
</dbReference>
<dbReference type="PANTHER" id="PTHR36528">
    <property type="entry name" value="CRISPR SYSTEM SINGLE-STRAND-SPECIFIC DEOXYRIBONUCLEASE CAS10/CSM1 (SUBTYPE III-A)"/>
    <property type="match status" value="1"/>
</dbReference>
<dbReference type="GO" id="GO:0016740">
    <property type="term" value="F:transferase activity"/>
    <property type="evidence" value="ECO:0007669"/>
    <property type="project" value="UniProtKB-KW"/>
</dbReference>
<dbReference type="EMBL" id="VBTY01000235">
    <property type="protein sequence ID" value="MDG3496838.1"/>
    <property type="molecule type" value="Genomic_DNA"/>
</dbReference>
<evidence type="ECO:0000256" key="10">
    <source>
        <dbReference type="ARBA" id="ARBA00023118"/>
    </source>
</evidence>
<dbReference type="GO" id="GO:0005524">
    <property type="term" value="F:ATP binding"/>
    <property type="evidence" value="ECO:0007669"/>
    <property type="project" value="UniProtKB-KW"/>
</dbReference>
<proteinExistence type="inferred from homology"/>
<dbReference type="Gene3D" id="3.30.70.270">
    <property type="match status" value="1"/>
</dbReference>
<evidence type="ECO:0000313" key="14">
    <source>
        <dbReference type="EMBL" id="MDG3496838.1"/>
    </source>
</evidence>
<keyword evidence="15" id="KW-1185">Reference proteome</keyword>
<dbReference type="InterPro" id="IPR043128">
    <property type="entry name" value="Rev_trsase/Diguanyl_cyclase"/>
</dbReference>
<evidence type="ECO:0000256" key="12">
    <source>
        <dbReference type="SAM" id="Coils"/>
    </source>
</evidence>
<feature type="domain" description="GGDEF" evidence="13">
    <location>
        <begin position="310"/>
        <end position="463"/>
    </location>
</feature>
<keyword evidence="12" id="KW-0175">Coiled coil</keyword>
<evidence type="ECO:0000256" key="8">
    <source>
        <dbReference type="ARBA" id="ARBA00022839"/>
    </source>
</evidence>
<organism evidence="14 15">
    <name type="scientific">Pseudanabaena catenata USMAC16</name>
    <dbReference type="NCBI Taxonomy" id="1855837"/>
    <lineage>
        <taxon>Bacteria</taxon>
        <taxon>Bacillati</taxon>
        <taxon>Cyanobacteriota</taxon>
        <taxon>Cyanophyceae</taxon>
        <taxon>Pseudanabaenales</taxon>
        <taxon>Pseudanabaenaceae</taxon>
        <taxon>Pseudanabaena</taxon>
    </lineage>
</organism>
<dbReference type="GO" id="GO:0004527">
    <property type="term" value="F:exonuclease activity"/>
    <property type="evidence" value="ECO:0007669"/>
    <property type="project" value="UniProtKB-KW"/>
</dbReference>
<keyword evidence="8" id="KW-0269">Exonuclease</keyword>
<dbReference type="AlphaFoldDB" id="A0A9X4MAD5"/>
<evidence type="ECO:0000256" key="1">
    <source>
        <dbReference type="ARBA" id="ARBA00005700"/>
    </source>
</evidence>
<dbReference type="InterPro" id="IPR041062">
    <property type="entry name" value="Csm1_B"/>
</dbReference>